<name>A0A367JA44_RHIAZ</name>
<evidence type="ECO:0000313" key="1">
    <source>
        <dbReference type="EMBL" id="RCH86808.1"/>
    </source>
</evidence>
<accession>A0A367JA44</accession>
<gene>
    <name evidence="1" type="ORF">CU097_007622</name>
</gene>
<keyword evidence="2" id="KW-1185">Reference proteome</keyword>
<organism evidence="1 2">
    <name type="scientific">Rhizopus azygosporus</name>
    <name type="common">Rhizopus microsporus var. azygosporus</name>
    <dbReference type="NCBI Taxonomy" id="86630"/>
    <lineage>
        <taxon>Eukaryota</taxon>
        <taxon>Fungi</taxon>
        <taxon>Fungi incertae sedis</taxon>
        <taxon>Mucoromycota</taxon>
        <taxon>Mucoromycotina</taxon>
        <taxon>Mucoromycetes</taxon>
        <taxon>Mucorales</taxon>
        <taxon>Mucorineae</taxon>
        <taxon>Rhizopodaceae</taxon>
        <taxon>Rhizopus</taxon>
    </lineage>
</organism>
<evidence type="ECO:0000313" key="2">
    <source>
        <dbReference type="Proteomes" id="UP000252139"/>
    </source>
</evidence>
<dbReference type="OrthoDB" id="2897838at2759"/>
<proteinExistence type="predicted"/>
<reference evidence="1 2" key="1">
    <citation type="journal article" date="2018" name="G3 (Bethesda)">
        <title>Phylogenetic and Phylogenomic Definition of Rhizopus Species.</title>
        <authorList>
            <person name="Gryganskyi A.P."/>
            <person name="Golan J."/>
            <person name="Dolatabadi S."/>
            <person name="Mondo S."/>
            <person name="Robb S."/>
            <person name="Idnurm A."/>
            <person name="Muszewska A."/>
            <person name="Steczkiewicz K."/>
            <person name="Masonjones S."/>
            <person name="Liao H.L."/>
            <person name="Gajdeczka M.T."/>
            <person name="Anike F."/>
            <person name="Vuek A."/>
            <person name="Anishchenko I.M."/>
            <person name="Voigt K."/>
            <person name="de Hoog G.S."/>
            <person name="Smith M.E."/>
            <person name="Heitman J."/>
            <person name="Vilgalys R."/>
            <person name="Stajich J.E."/>
        </authorList>
    </citation>
    <scope>NUCLEOTIDE SEQUENCE [LARGE SCALE GENOMIC DNA]</scope>
    <source>
        <strain evidence="1 2">CBS 357.93</strain>
    </source>
</reference>
<dbReference type="Proteomes" id="UP000252139">
    <property type="component" value="Unassembled WGS sequence"/>
</dbReference>
<protein>
    <submittedName>
        <fullName evidence="1">Uncharacterized protein</fullName>
    </submittedName>
</protein>
<dbReference type="AlphaFoldDB" id="A0A367JA44"/>
<dbReference type="EMBL" id="PJQL01001790">
    <property type="protein sequence ID" value="RCH86808.1"/>
    <property type="molecule type" value="Genomic_DNA"/>
</dbReference>
<comment type="caution">
    <text evidence="1">The sequence shown here is derived from an EMBL/GenBank/DDBJ whole genome shotgun (WGS) entry which is preliminary data.</text>
</comment>
<sequence length="233" mass="25910">MALTTVPVPRPPVRPQPVPLDLYQGHQTFTTMGQAAGSDNTGICEDGPIGVVGQRQKIHSNPLSADYSLEYDDRHGINDHFRTRQENSIDLTNGLQTSLPAIDDMDTTRSIHWNDDGDSTGEHSSTFSHPTPTAAVQQILTICNITFNNTESSLSYHSSNKTRIYLMDFATAAMEWLAYPSAHSRTGWGIVCGNRRFSGLWSSQERRFHINYKEFLAVDKALKQVPPSHSGHI</sequence>